<reference evidence="2" key="1">
    <citation type="submission" date="2016-04" db="EMBL/GenBank/DDBJ databases">
        <authorList>
            <person name="Evans L.H."/>
            <person name="Alamgir A."/>
            <person name="Owens N."/>
            <person name="Weber N.D."/>
            <person name="Virtaneva K."/>
            <person name="Barbian K."/>
            <person name="Babar A."/>
            <person name="Rosenke K."/>
        </authorList>
    </citation>
    <scope>NUCLEOTIDE SEQUENCE [LARGE SCALE GENOMIC DNA]</scope>
    <source>
        <strain evidence="2">CBS 101.48</strain>
    </source>
</reference>
<dbReference type="OMA" id="SSTEYRM"/>
<organism evidence="2">
    <name type="scientific">Absidia glauca</name>
    <name type="common">Pin mould</name>
    <dbReference type="NCBI Taxonomy" id="4829"/>
    <lineage>
        <taxon>Eukaryota</taxon>
        <taxon>Fungi</taxon>
        <taxon>Fungi incertae sedis</taxon>
        <taxon>Mucoromycota</taxon>
        <taxon>Mucoromycotina</taxon>
        <taxon>Mucoromycetes</taxon>
        <taxon>Mucorales</taxon>
        <taxon>Cunninghamellaceae</taxon>
        <taxon>Absidia</taxon>
    </lineage>
</organism>
<gene>
    <name evidence="2" type="primary">ABSGL_12634.1 scaffold 13066</name>
</gene>
<dbReference type="InParanoid" id="A0A168RIU5"/>
<dbReference type="PANTHER" id="PTHR28027">
    <property type="entry name" value="TRANSCRIPTIONAL REGULATOR MIT1"/>
    <property type="match status" value="1"/>
</dbReference>
<evidence type="ECO:0000256" key="1">
    <source>
        <dbReference type="SAM" id="MobiDB-lite"/>
    </source>
</evidence>
<feature type="compositionally biased region" description="Polar residues" evidence="1">
    <location>
        <begin position="206"/>
        <end position="218"/>
    </location>
</feature>
<keyword evidence="3" id="KW-1185">Reference proteome</keyword>
<sequence length="325" mass="36360">MQHQTSEAMETFVGHIKTPQDALLIFEACRRGQLQRVKRRLSAKERMNIRSGSIFAFDESEAGMRRWTDGRTWSPSRVLGSFLTYRELDTKRRPRRSSTQSSPSRIGGGHISCSYKPDGLIKQSFSICTASNQKIHLISYYSKSDVIHGRLTLPSMDPHIGKIVIPKGLYPELNPLDTSGGHSATLHLMMKASMDEQQQQQQQQQSLLDSNSSVTSTDSYGSNSKSNSYYSYNSKRGAVHGQPPSLSSSPLSFCSDDDFFSSSSYTALSTRPRSPSLIITEKLTSPTPTSTPKPPLSLPIQVWKPYFLQSEDTRQLEALKTQLRI</sequence>
<dbReference type="GO" id="GO:0003677">
    <property type="term" value="F:DNA binding"/>
    <property type="evidence" value="ECO:0007669"/>
    <property type="project" value="TreeGrafter"/>
</dbReference>
<dbReference type="InterPro" id="IPR018608">
    <property type="entry name" value="Gti1/Pac2"/>
</dbReference>
<dbReference type="Pfam" id="PF09729">
    <property type="entry name" value="Gti1_Pac2"/>
    <property type="match status" value="1"/>
</dbReference>
<dbReference type="PANTHER" id="PTHR28027:SF1">
    <property type="entry name" value="CAMP INDEPENDENT REGULATORY PROTEIN (AFU_ORTHOLOGUE AFUA_3G09640)"/>
    <property type="match status" value="1"/>
</dbReference>
<dbReference type="EMBL" id="LT554655">
    <property type="protein sequence ID" value="SAM07007.1"/>
    <property type="molecule type" value="Genomic_DNA"/>
</dbReference>
<accession>A0A168RIU5</accession>
<dbReference type="Proteomes" id="UP000078561">
    <property type="component" value="Unassembled WGS sequence"/>
</dbReference>
<feature type="region of interest" description="Disordered" evidence="1">
    <location>
        <begin position="193"/>
        <end position="227"/>
    </location>
</feature>
<proteinExistence type="predicted"/>
<feature type="region of interest" description="Disordered" evidence="1">
    <location>
        <begin position="90"/>
        <end position="110"/>
    </location>
</feature>
<name>A0A168RIU5_ABSGL</name>
<evidence type="ECO:0000313" key="3">
    <source>
        <dbReference type="Proteomes" id="UP000078561"/>
    </source>
</evidence>
<dbReference type="AlphaFoldDB" id="A0A168RIU5"/>
<protein>
    <submittedName>
        <fullName evidence="2">Uncharacterized protein</fullName>
    </submittedName>
</protein>
<dbReference type="OrthoDB" id="5572844at2759"/>
<evidence type="ECO:0000313" key="2">
    <source>
        <dbReference type="EMBL" id="SAM07007.1"/>
    </source>
</evidence>